<evidence type="ECO:0000313" key="2">
    <source>
        <dbReference type="Proteomes" id="UP000063308"/>
    </source>
</evidence>
<dbReference type="AlphaFoldDB" id="A0A0E4G124"/>
<organism evidence="1 2">
    <name type="scientific">Bradyrhizobium diazoefficiens</name>
    <dbReference type="NCBI Taxonomy" id="1355477"/>
    <lineage>
        <taxon>Bacteria</taxon>
        <taxon>Pseudomonadati</taxon>
        <taxon>Pseudomonadota</taxon>
        <taxon>Alphaproteobacteria</taxon>
        <taxon>Hyphomicrobiales</taxon>
        <taxon>Nitrobacteraceae</taxon>
        <taxon>Bradyrhizobium</taxon>
    </lineage>
</organism>
<protein>
    <submittedName>
        <fullName evidence="1">Uncharacterized protein</fullName>
    </submittedName>
</protein>
<evidence type="ECO:0000313" key="1">
    <source>
        <dbReference type="EMBL" id="BAR62353.1"/>
    </source>
</evidence>
<dbReference type="EMBL" id="AP014685">
    <property type="protein sequence ID" value="BAR62353.1"/>
    <property type="molecule type" value="Genomic_DNA"/>
</dbReference>
<reference evidence="1 2" key="1">
    <citation type="submission" date="2014-11" db="EMBL/GenBank/DDBJ databases">
        <title>Symbiosis island explosion on the genome of extra-slow-growing strains of soybean bradyrhizobia with massive insertion sequences.</title>
        <authorList>
            <person name="Iida T."/>
            <person name="Minamisawa K."/>
        </authorList>
    </citation>
    <scope>NUCLEOTIDE SEQUENCE [LARGE SCALE GENOMIC DNA]</scope>
    <source>
        <strain evidence="1 2">NK6</strain>
    </source>
</reference>
<dbReference type="Proteomes" id="UP000063308">
    <property type="component" value="Chromosome"/>
</dbReference>
<gene>
    <name evidence="1" type="ORF">NK6_9212</name>
</gene>
<name>A0A0E4G124_9BRAD</name>
<accession>A0A0E4G124</accession>
<proteinExistence type="predicted"/>
<sequence>MEPAPNLIFWLKNQKLVMEATTRIELVYTVLQTVA</sequence>